<reference evidence="1 2" key="1">
    <citation type="submission" date="2018-04" db="EMBL/GenBank/DDBJ databases">
        <authorList>
            <person name="Van Tyne D."/>
        </authorList>
    </citation>
    <scope>NUCLEOTIDE SEQUENCE [LARGE SCALE GENOMIC DNA]</scope>
    <source>
        <strain evidence="1 2">B2535</strain>
    </source>
</reference>
<organism evidence="1 2">
    <name type="scientific">Enterococcus faecalis</name>
    <name type="common">Streptococcus faecalis</name>
    <dbReference type="NCBI Taxonomy" id="1351"/>
    <lineage>
        <taxon>Bacteria</taxon>
        <taxon>Bacillati</taxon>
        <taxon>Bacillota</taxon>
        <taxon>Bacilli</taxon>
        <taxon>Lactobacillales</taxon>
        <taxon>Enterococcaceae</taxon>
        <taxon>Enterococcus</taxon>
    </lineage>
</organism>
<sequence>MAKKINLVSIFCSHEALEQIYILSYPYCLIKQYLFKRIEDIFGSFFIGEMTLLWLNRSRLK</sequence>
<dbReference type="EMBL" id="PZZH01000002">
    <property type="protein sequence ID" value="PTN72741.1"/>
    <property type="molecule type" value="Genomic_DNA"/>
</dbReference>
<dbReference type="Proteomes" id="UP000244140">
    <property type="component" value="Unassembled WGS sequence"/>
</dbReference>
<gene>
    <name evidence="1" type="ORF">DAI13_16620</name>
</gene>
<accession>A0A1Q1FYW1</accession>
<evidence type="ECO:0000313" key="1">
    <source>
        <dbReference type="EMBL" id="PTN72741.1"/>
    </source>
</evidence>
<name>A0A1Q1FYW1_ENTFL</name>
<proteinExistence type="predicted"/>
<evidence type="ECO:0000313" key="2">
    <source>
        <dbReference type="Proteomes" id="UP000244140"/>
    </source>
</evidence>
<protein>
    <submittedName>
        <fullName evidence="1">Uncharacterized protein</fullName>
    </submittedName>
</protein>
<dbReference type="AlphaFoldDB" id="A0A1Q1FYW1"/>
<comment type="caution">
    <text evidence="1">The sequence shown here is derived from an EMBL/GenBank/DDBJ whole genome shotgun (WGS) entry which is preliminary data.</text>
</comment>